<name>A0A2P2KFY7_RHIMU</name>
<proteinExistence type="predicted"/>
<evidence type="ECO:0000313" key="1">
    <source>
        <dbReference type="EMBL" id="MBX04620.1"/>
    </source>
</evidence>
<accession>A0A2P2KFY7</accession>
<dbReference type="AlphaFoldDB" id="A0A2P2KFY7"/>
<reference evidence="1" key="1">
    <citation type="submission" date="2018-02" db="EMBL/GenBank/DDBJ databases">
        <title>Rhizophora mucronata_Transcriptome.</title>
        <authorList>
            <person name="Meera S.P."/>
            <person name="Sreeshan A."/>
            <person name="Augustine A."/>
        </authorList>
    </citation>
    <scope>NUCLEOTIDE SEQUENCE</scope>
    <source>
        <tissue evidence="1">Leaf</tissue>
    </source>
</reference>
<organism evidence="1">
    <name type="scientific">Rhizophora mucronata</name>
    <name type="common">Asiatic mangrove</name>
    <dbReference type="NCBI Taxonomy" id="61149"/>
    <lineage>
        <taxon>Eukaryota</taxon>
        <taxon>Viridiplantae</taxon>
        <taxon>Streptophyta</taxon>
        <taxon>Embryophyta</taxon>
        <taxon>Tracheophyta</taxon>
        <taxon>Spermatophyta</taxon>
        <taxon>Magnoliopsida</taxon>
        <taxon>eudicotyledons</taxon>
        <taxon>Gunneridae</taxon>
        <taxon>Pentapetalae</taxon>
        <taxon>rosids</taxon>
        <taxon>fabids</taxon>
        <taxon>Malpighiales</taxon>
        <taxon>Rhizophoraceae</taxon>
        <taxon>Rhizophora</taxon>
    </lineage>
</organism>
<sequence length="98" mass="11169">MLTLLKNLLKISFHCSILSHSIVWRMIRQTHANCYFTKRPVSTIRNSMPQLSNLTNTPKLVTPFSNLTVTRRLALHRSTNHAVCLNSLASVGNYTFVK</sequence>
<dbReference type="EMBL" id="GGEC01024136">
    <property type="protein sequence ID" value="MBX04620.1"/>
    <property type="molecule type" value="Transcribed_RNA"/>
</dbReference>
<protein>
    <submittedName>
        <fullName evidence="1">Uncharacterized protein</fullName>
    </submittedName>
</protein>